<dbReference type="Proteomes" id="UP000275078">
    <property type="component" value="Unassembled WGS sequence"/>
</dbReference>
<dbReference type="OrthoDB" id="341421at2759"/>
<name>A0A3N4HL61_ASCIM</name>
<dbReference type="Pfam" id="PF01753">
    <property type="entry name" value="zf-MYND"/>
    <property type="match status" value="1"/>
</dbReference>
<evidence type="ECO:0000256" key="3">
    <source>
        <dbReference type="ARBA" id="ARBA00022833"/>
    </source>
</evidence>
<evidence type="ECO:0000259" key="5">
    <source>
        <dbReference type="PROSITE" id="PS50865"/>
    </source>
</evidence>
<dbReference type="EMBL" id="ML119854">
    <property type="protein sequence ID" value="RPA72610.1"/>
    <property type="molecule type" value="Genomic_DNA"/>
</dbReference>
<dbReference type="Gene3D" id="6.10.140.2220">
    <property type="match status" value="1"/>
</dbReference>
<evidence type="ECO:0000256" key="2">
    <source>
        <dbReference type="ARBA" id="ARBA00022771"/>
    </source>
</evidence>
<protein>
    <recommendedName>
        <fullName evidence="5">MYND-type domain-containing protein</fullName>
    </recommendedName>
</protein>
<keyword evidence="1" id="KW-0479">Metal-binding</keyword>
<dbReference type="PROSITE" id="PS01360">
    <property type="entry name" value="ZF_MYND_1"/>
    <property type="match status" value="1"/>
</dbReference>
<dbReference type="AlphaFoldDB" id="A0A3N4HL61"/>
<proteinExistence type="predicted"/>
<evidence type="ECO:0000256" key="4">
    <source>
        <dbReference type="PROSITE-ProRule" id="PRU00134"/>
    </source>
</evidence>
<keyword evidence="7" id="KW-1185">Reference proteome</keyword>
<sequence>MRHQPMLNKGYHFMRLIPVCSDNGQCAKKALEYISGLRDADAQLCIEPGFGGFWDCLGKDECTVCKKKGKKLSKCGGCGWTMYCGKECQKEGWKTHKRYCWMSATTDKGKMYGRDGKMVTINAR</sequence>
<evidence type="ECO:0000313" key="7">
    <source>
        <dbReference type="Proteomes" id="UP000275078"/>
    </source>
</evidence>
<feature type="domain" description="MYND-type" evidence="5">
    <location>
        <begin position="62"/>
        <end position="100"/>
    </location>
</feature>
<keyword evidence="3" id="KW-0862">Zinc</keyword>
<evidence type="ECO:0000256" key="1">
    <source>
        <dbReference type="ARBA" id="ARBA00022723"/>
    </source>
</evidence>
<dbReference type="SUPFAM" id="SSF144232">
    <property type="entry name" value="HIT/MYND zinc finger-like"/>
    <property type="match status" value="1"/>
</dbReference>
<dbReference type="PROSITE" id="PS50865">
    <property type="entry name" value="ZF_MYND_2"/>
    <property type="match status" value="1"/>
</dbReference>
<reference evidence="6 7" key="1">
    <citation type="journal article" date="2018" name="Nat. Ecol. Evol.">
        <title>Pezizomycetes genomes reveal the molecular basis of ectomycorrhizal truffle lifestyle.</title>
        <authorList>
            <person name="Murat C."/>
            <person name="Payen T."/>
            <person name="Noel B."/>
            <person name="Kuo A."/>
            <person name="Morin E."/>
            <person name="Chen J."/>
            <person name="Kohler A."/>
            <person name="Krizsan K."/>
            <person name="Balestrini R."/>
            <person name="Da Silva C."/>
            <person name="Montanini B."/>
            <person name="Hainaut M."/>
            <person name="Levati E."/>
            <person name="Barry K.W."/>
            <person name="Belfiori B."/>
            <person name="Cichocki N."/>
            <person name="Clum A."/>
            <person name="Dockter R.B."/>
            <person name="Fauchery L."/>
            <person name="Guy J."/>
            <person name="Iotti M."/>
            <person name="Le Tacon F."/>
            <person name="Lindquist E.A."/>
            <person name="Lipzen A."/>
            <person name="Malagnac F."/>
            <person name="Mello A."/>
            <person name="Molinier V."/>
            <person name="Miyauchi S."/>
            <person name="Poulain J."/>
            <person name="Riccioni C."/>
            <person name="Rubini A."/>
            <person name="Sitrit Y."/>
            <person name="Splivallo R."/>
            <person name="Traeger S."/>
            <person name="Wang M."/>
            <person name="Zifcakova L."/>
            <person name="Wipf D."/>
            <person name="Zambonelli A."/>
            <person name="Paolocci F."/>
            <person name="Nowrousian M."/>
            <person name="Ottonello S."/>
            <person name="Baldrian P."/>
            <person name="Spatafora J.W."/>
            <person name="Henrissat B."/>
            <person name="Nagy L.G."/>
            <person name="Aury J.M."/>
            <person name="Wincker P."/>
            <person name="Grigoriev I.V."/>
            <person name="Bonfante P."/>
            <person name="Martin F.M."/>
        </authorList>
    </citation>
    <scope>NUCLEOTIDE SEQUENCE [LARGE SCALE GENOMIC DNA]</scope>
    <source>
        <strain evidence="6 7">RN42</strain>
    </source>
</reference>
<organism evidence="6 7">
    <name type="scientific">Ascobolus immersus RN42</name>
    <dbReference type="NCBI Taxonomy" id="1160509"/>
    <lineage>
        <taxon>Eukaryota</taxon>
        <taxon>Fungi</taxon>
        <taxon>Dikarya</taxon>
        <taxon>Ascomycota</taxon>
        <taxon>Pezizomycotina</taxon>
        <taxon>Pezizomycetes</taxon>
        <taxon>Pezizales</taxon>
        <taxon>Ascobolaceae</taxon>
        <taxon>Ascobolus</taxon>
    </lineage>
</organism>
<dbReference type="InterPro" id="IPR002893">
    <property type="entry name" value="Znf_MYND"/>
</dbReference>
<keyword evidence="2 4" id="KW-0863">Zinc-finger</keyword>
<accession>A0A3N4HL61</accession>
<dbReference type="STRING" id="1160509.A0A3N4HL61"/>
<gene>
    <name evidence="6" type="ORF">BJ508DRAFT_334866</name>
</gene>
<dbReference type="GO" id="GO:0008270">
    <property type="term" value="F:zinc ion binding"/>
    <property type="evidence" value="ECO:0007669"/>
    <property type="project" value="UniProtKB-KW"/>
</dbReference>
<evidence type="ECO:0000313" key="6">
    <source>
        <dbReference type="EMBL" id="RPA72610.1"/>
    </source>
</evidence>